<sequence length="188" mass="21475">MTHPKPRWSKCNKEIYRTYLQQSTKPIGCQATCNPERDIELLIAALTQATVASIPSYNPTAKKKKRPPKARGPDIQAAARISKHAWWVWKCDGAPRGDSHPSAVEMKKAKQNLRKAQRKFHAMKRCSDLESIMNATDDNTFYKLVRQWSHLTSCLLHEGRKLTSPEDISDGWAKHFETLATPKKRPKI</sequence>
<comment type="caution">
    <text evidence="1">The sequence shown here is derived from an EMBL/GenBank/DDBJ whole genome shotgun (WGS) entry which is preliminary data.</text>
</comment>
<evidence type="ECO:0000313" key="1">
    <source>
        <dbReference type="EMBL" id="KAH3704019.1"/>
    </source>
</evidence>
<name>A0A9D3YSG2_DREPO</name>
<evidence type="ECO:0000313" key="2">
    <source>
        <dbReference type="Proteomes" id="UP000828390"/>
    </source>
</evidence>
<dbReference type="EMBL" id="JAIWYP010000015">
    <property type="protein sequence ID" value="KAH3704019.1"/>
    <property type="molecule type" value="Genomic_DNA"/>
</dbReference>
<keyword evidence="2" id="KW-1185">Reference proteome</keyword>
<proteinExistence type="predicted"/>
<dbReference type="AlphaFoldDB" id="A0A9D3YSG2"/>
<reference evidence="1" key="1">
    <citation type="journal article" date="2019" name="bioRxiv">
        <title>The Genome of the Zebra Mussel, Dreissena polymorpha: A Resource for Invasive Species Research.</title>
        <authorList>
            <person name="McCartney M.A."/>
            <person name="Auch B."/>
            <person name="Kono T."/>
            <person name="Mallez S."/>
            <person name="Zhang Y."/>
            <person name="Obille A."/>
            <person name="Becker A."/>
            <person name="Abrahante J.E."/>
            <person name="Garbe J."/>
            <person name="Badalamenti J.P."/>
            <person name="Herman A."/>
            <person name="Mangelson H."/>
            <person name="Liachko I."/>
            <person name="Sullivan S."/>
            <person name="Sone E.D."/>
            <person name="Koren S."/>
            <person name="Silverstein K.A.T."/>
            <person name="Beckman K.B."/>
            <person name="Gohl D.M."/>
        </authorList>
    </citation>
    <scope>NUCLEOTIDE SEQUENCE</scope>
    <source>
        <strain evidence="1">Duluth1</strain>
        <tissue evidence="1">Whole animal</tissue>
    </source>
</reference>
<dbReference type="Proteomes" id="UP000828390">
    <property type="component" value="Unassembled WGS sequence"/>
</dbReference>
<gene>
    <name evidence="1" type="ORF">DPMN_079074</name>
</gene>
<organism evidence="1 2">
    <name type="scientific">Dreissena polymorpha</name>
    <name type="common">Zebra mussel</name>
    <name type="synonym">Mytilus polymorpha</name>
    <dbReference type="NCBI Taxonomy" id="45954"/>
    <lineage>
        <taxon>Eukaryota</taxon>
        <taxon>Metazoa</taxon>
        <taxon>Spiralia</taxon>
        <taxon>Lophotrochozoa</taxon>
        <taxon>Mollusca</taxon>
        <taxon>Bivalvia</taxon>
        <taxon>Autobranchia</taxon>
        <taxon>Heteroconchia</taxon>
        <taxon>Euheterodonta</taxon>
        <taxon>Imparidentia</taxon>
        <taxon>Neoheterodontei</taxon>
        <taxon>Myida</taxon>
        <taxon>Dreissenoidea</taxon>
        <taxon>Dreissenidae</taxon>
        <taxon>Dreissena</taxon>
    </lineage>
</organism>
<protein>
    <submittedName>
        <fullName evidence="1">Uncharacterized protein</fullName>
    </submittedName>
</protein>
<accession>A0A9D3YSG2</accession>
<reference evidence="1" key="2">
    <citation type="submission" date="2020-11" db="EMBL/GenBank/DDBJ databases">
        <authorList>
            <person name="McCartney M.A."/>
            <person name="Auch B."/>
            <person name="Kono T."/>
            <person name="Mallez S."/>
            <person name="Becker A."/>
            <person name="Gohl D.M."/>
            <person name="Silverstein K.A.T."/>
            <person name="Koren S."/>
            <person name="Bechman K.B."/>
            <person name="Herman A."/>
            <person name="Abrahante J.E."/>
            <person name="Garbe J."/>
        </authorList>
    </citation>
    <scope>NUCLEOTIDE SEQUENCE</scope>
    <source>
        <strain evidence="1">Duluth1</strain>
        <tissue evidence="1">Whole animal</tissue>
    </source>
</reference>